<gene>
    <name evidence="2" type="ORF">MANES_05G193400</name>
</gene>
<accession>A0A2C9VXU8</accession>
<evidence type="ECO:0000313" key="2">
    <source>
        <dbReference type="EMBL" id="OAY51167.1"/>
    </source>
</evidence>
<proteinExistence type="predicted"/>
<organism evidence="2">
    <name type="scientific">Manihot esculenta</name>
    <name type="common">Cassava</name>
    <name type="synonym">Jatropha manihot</name>
    <dbReference type="NCBI Taxonomy" id="3983"/>
    <lineage>
        <taxon>Eukaryota</taxon>
        <taxon>Viridiplantae</taxon>
        <taxon>Streptophyta</taxon>
        <taxon>Embryophyta</taxon>
        <taxon>Tracheophyta</taxon>
        <taxon>Spermatophyta</taxon>
        <taxon>Magnoliopsida</taxon>
        <taxon>eudicotyledons</taxon>
        <taxon>Gunneridae</taxon>
        <taxon>Pentapetalae</taxon>
        <taxon>rosids</taxon>
        <taxon>fabids</taxon>
        <taxon>Malpighiales</taxon>
        <taxon>Euphorbiaceae</taxon>
        <taxon>Crotonoideae</taxon>
        <taxon>Manihoteae</taxon>
        <taxon>Manihot</taxon>
    </lineage>
</organism>
<keyword evidence="1" id="KW-0472">Membrane</keyword>
<reference evidence="2" key="1">
    <citation type="submission" date="2016-02" db="EMBL/GenBank/DDBJ databases">
        <title>WGS assembly of Manihot esculenta.</title>
        <authorList>
            <person name="Bredeson J.V."/>
            <person name="Prochnik S.E."/>
            <person name="Lyons J.B."/>
            <person name="Schmutz J."/>
            <person name="Grimwood J."/>
            <person name="Vrebalov J."/>
            <person name="Bart R.S."/>
            <person name="Amuge T."/>
            <person name="Ferguson M.E."/>
            <person name="Green R."/>
            <person name="Putnam N."/>
            <person name="Stites J."/>
            <person name="Rounsley S."/>
            <person name="Rokhsar D.S."/>
        </authorList>
    </citation>
    <scope>NUCLEOTIDE SEQUENCE [LARGE SCALE GENOMIC DNA]</scope>
    <source>
        <tissue evidence="2">Leaf</tissue>
    </source>
</reference>
<protein>
    <submittedName>
        <fullName evidence="2">Uncharacterized protein</fullName>
    </submittedName>
</protein>
<sequence length="93" mass="11165">MSNMHKRFCIIFYRTRRMHRKEKKNTAQNFLFLHSKRLNLYSYVLSHARIFCCLLTFIFFIYLYDIIVAKRHRTCGGCASHKVAAVNDDSDRL</sequence>
<keyword evidence="1" id="KW-1133">Transmembrane helix</keyword>
<dbReference type="AlphaFoldDB" id="A0A2C9VXU8"/>
<name>A0A2C9VXU8_MANES</name>
<feature type="transmembrane region" description="Helical" evidence="1">
    <location>
        <begin position="40"/>
        <end position="64"/>
    </location>
</feature>
<keyword evidence="1" id="KW-0812">Transmembrane</keyword>
<dbReference type="EMBL" id="CM004391">
    <property type="protein sequence ID" value="OAY51167.1"/>
    <property type="molecule type" value="Genomic_DNA"/>
</dbReference>
<evidence type="ECO:0000256" key="1">
    <source>
        <dbReference type="SAM" id="Phobius"/>
    </source>
</evidence>